<dbReference type="InterPro" id="IPR029063">
    <property type="entry name" value="SAM-dependent_MTases_sf"/>
</dbReference>
<organism evidence="7 10">
    <name type="scientific">Antrihabitans spumae</name>
    <dbReference type="NCBI Taxonomy" id="3373370"/>
    <lineage>
        <taxon>Bacteria</taxon>
        <taxon>Bacillati</taxon>
        <taxon>Actinomycetota</taxon>
        <taxon>Actinomycetes</taxon>
        <taxon>Mycobacteriales</taxon>
        <taxon>Nocardiaceae</taxon>
        <taxon>Antrihabitans</taxon>
    </lineage>
</organism>
<dbReference type="InterPro" id="IPR014776">
    <property type="entry name" value="4pyrrole_Mease_sub2"/>
</dbReference>
<dbReference type="Proteomes" id="UP001609219">
    <property type="component" value="Unassembled WGS sequence"/>
</dbReference>
<dbReference type="CDD" id="cd11644">
    <property type="entry name" value="Precorrin-6Y-MT"/>
    <property type="match status" value="1"/>
</dbReference>
<dbReference type="PANTHER" id="PTHR43182">
    <property type="entry name" value="COBALT-PRECORRIN-6B C(15)-METHYLTRANSFERASE (DECARBOXYLATING)"/>
    <property type="match status" value="1"/>
</dbReference>
<gene>
    <name evidence="7" type="primary">cbiE</name>
    <name evidence="8" type="ORF">ACHIPV_02625</name>
    <name evidence="7" type="ORF">ACHIRB_03420</name>
</gene>
<dbReference type="Gene3D" id="3.40.50.150">
    <property type="entry name" value="Vaccinia Virus protein VP39"/>
    <property type="match status" value="1"/>
</dbReference>
<keyword evidence="10" id="KW-1185">Reference proteome</keyword>
<protein>
    <submittedName>
        <fullName evidence="7">Precorrin-6y C5,15-methyltransferase (Decarboxylating) subunit CbiE</fullName>
    </submittedName>
</protein>
<keyword evidence="3" id="KW-0489">Methyltransferase</keyword>
<dbReference type="Proteomes" id="UP001609176">
    <property type="component" value="Unassembled WGS sequence"/>
</dbReference>
<dbReference type="EMBL" id="JBIMSP010000002">
    <property type="protein sequence ID" value="MFH5240776.1"/>
    <property type="molecule type" value="Genomic_DNA"/>
</dbReference>
<evidence type="ECO:0000313" key="7">
    <source>
        <dbReference type="EMBL" id="MFH5227639.1"/>
    </source>
</evidence>
<reference evidence="9 10" key="1">
    <citation type="submission" date="2024-10" db="EMBL/GenBank/DDBJ databases">
        <authorList>
            <person name="Riesco R."/>
        </authorList>
    </citation>
    <scope>NUCLEOTIDE SEQUENCE [LARGE SCALE GENOMIC DNA]</scope>
    <source>
        <strain evidence="8 9">NCIMB 15448</strain>
        <strain evidence="7 10">NCIMB 15450</strain>
    </source>
</reference>
<dbReference type="PIRSF" id="PIRSF036428">
    <property type="entry name" value="CobL"/>
    <property type="match status" value="1"/>
</dbReference>
<dbReference type="PANTHER" id="PTHR43182:SF1">
    <property type="entry name" value="COBALT-PRECORRIN-7 C(5)-METHYLTRANSFERASE"/>
    <property type="match status" value="1"/>
</dbReference>
<dbReference type="InterPro" id="IPR050714">
    <property type="entry name" value="Cobalamin_biosynth_MTase"/>
</dbReference>
<dbReference type="SUPFAM" id="SSF53335">
    <property type="entry name" value="S-adenosyl-L-methionine-dependent methyltransferases"/>
    <property type="match status" value="1"/>
</dbReference>
<evidence type="ECO:0000313" key="8">
    <source>
        <dbReference type="EMBL" id="MFH5240776.1"/>
    </source>
</evidence>
<evidence type="ECO:0000256" key="4">
    <source>
        <dbReference type="ARBA" id="ARBA00022679"/>
    </source>
</evidence>
<dbReference type="Gene3D" id="3.30.950.10">
    <property type="entry name" value="Methyltransferase, Cobalt-precorrin-4 Transmethylase, Domain 2"/>
    <property type="match status" value="1"/>
</dbReference>
<comment type="caution">
    <text evidence="7">The sequence shown here is derived from an EMBL/GenBank/DDBJ whole genome shotgun (WGS) entry which is preliminary data.</text>
</comment>
<evidence type="ECO:0000256" key="5">
    <source>
        <dbReference type="ARBA" id="ARBA00022691"/>
    </source>
</evidence>
<sequence length="414" mass="43377">MTERVVVVGIGADGVDGLSRRALRELAECDVLLGSRRQLELVDVGSAERVPWPTPLVPALPGLFDRYAQHRICVLASGDPMFHGIGVTLARLLGADRLEVLPQASSVSLACARLGWAVADTAVVSLVDRPVETLLPALYDTGRIVVLSRGVQTPGEIAELLCANGFGASTVSVLEQLGGPAERRVDGVAQTWEHPVGDALNVVAVTCVAEVAGRRVTRIPGLPDDVFGGDGQLTKQEVRALTLSALAPAPGELLWDVGAGSGSIAIEWCRTSSLCRAIAFEHVAARVSTIEANARALGVPGVPGVTVRGAAPAAFDEAPAPDAIFVGGGVTVPGLLEACWDRLAPGGRLVANAVTAESEALLVEWSSKFGGTLRRLQVHRGEPLGRFTTWRPQLPVAQLILGAQEAMAPDDERR</sequence>
<keyword evidence="2" id="KW-0169">Cobalamin biosynthesis</keyword>
<feature type="domain" description="Tetrapyrrole methylase" evidence="6">
    <location>
        <begin position="4"/>
        <end position="189"/>
    </location>
</feature>
<keyword evidence="4" id="KW-0808">Transferase</keyword>
<evidence type="ECO:0000259" key="6">
    <source>
        <dbReference type="Pfam" id="PF00590"/>
    </source>
</evidence>
<evidence type="ECO:0000256" key="3">
    <source>
        <dbReference type="ARBA" id="ARBA00022603"/>
    </source>
</evidence>
<dbReference type="RefSeq" id="WP_395123406.1">
    <property type="nucleotide sequence ID" value="NZ_JBIMSN010000016.1"/>
</dbReference>
<dbReference type="InterPro" id="IPR035996">
    <property type="entry name" value="4pyrrol_Methylase_sf"/>
</dbReference>
<dbReference type="EMBL" id="JBIMSN010000016">
    <property type="protein sequence ID" value="MFH5227639.1"/>
    <property type="molecule type" value="Genomic_DNA"/>
</dbReference>
<dbReference type="NCBIfam" id="TIGR02467">
    <property type="entry name" value="CbiE"/>
    <property type="match status" value="1"/>
</dbReference>
<evidence type="ECO:0000256" key="2">
    <source>
        <dbReference type="ARBA" id="ARBA00022573"/>
    </source>
</evidence>
<evidence type="ECO:0000313" key="10">
    <source>
        <dbReference type="Proteomes" id="UP001609219"/>
    </source>
</evidence>
<proteinExistence type="predicted"/>
<dbReference type="NCBIfam" id="TIGR02469">
    <property type="entry name" value="CbiT"/>
    <property type="match status" value="1"/>
</dbReference>
<dbReference type="InterPro" id="IPR000878">
    <property type="entry name" value="4pyrrol_Mease"/>
</dbReference>
<evidence type="ECO:0000313" key="9">
    <source>
        <dbReference type="Proteomes" id="UP001609176"/>
    </source>
</evidence>
<dbReference type="InterPro" id="IPR006365">
    <property type="entry name" value="Cbl_synth_CobL"/>
</dbReference>
<keyword evidence="5" id="KW-0949">S-adenosyl-L-methionine</keyword>
<dbReference type="Pfam" id="PF00590">
    <property type="entry name" value="TP_methylase"/>
    <property type="match status" value="1"/>
</dbReference>
<dbReference type="SUPFAM" id="SSF53790">
    <property type="entry name" value="Tetrapyrrole methylase"/>
    <property type="match status" value="1"/>
</dbReference>
<name>A0ABW7JY16_9NOCA</name>
<dbReference type="InterPro" id="IPR014777">
    <property type="entry name" value="4pyrrole_Mease_sub1"/>
</dbReference>
<comment type="pathway">
    <text evidence="1">Cofactor biosynthesis; adenosylcobalamin biosynthesis.</text>
</comment>
<dbReference type="Gene3D" id="3.40.1010.10">
    <property type="entry name" value="Cobalt-precorrin-4 Transmethylase, Domain 1"/>
    <property type="match status" value="1"/>
</dbReference>
<dbReference type="InterPro" id="IPR014008">
    <property type="entry name" value="Cbl_synth_MTase_CbiT"/>
</dbReference>
<dbReference type="InterPro" id="IPR012818">
    <property type="entry name" value="CbiE"/>
</dbReference>
<evidence type="ECO:0000256" key="1">
    <source>
        <dbReference type="ARBA" id="ARBA00004953"/>
    </source>
</evidence>
<accession>A0ABW7JY16</accession>